<evidence type="ECO:0000313" key="3">
    <source>
        <dbReference type="Proteomes" id="UP000029614"/>
    </source>
</evidence>
<name>A0A096AY96_9BACT</name>
<dbReference type="PANTHER" id="PTHR37804">
    <property type="entry name" value="CDAA REGULATORY PROTEIN CDAR"/>
    <property type="match status" value="1"/>
</dbReference>
<dbReference type="InterPro" id="IPR053154">
    <property type="entry name" value="c-di-AMP_regulator"/>
</dbReference>
<keyword evidence="1" id="KW-1133">Transmembrane helix</keyword>
<dbReference type="InterPro" id="IPR012505">
    <property type="entry name" value="YbbR"/>
</dbReference>
<evidence type="ECO:0008006" key="4">
    <source>
        <dbReference type="Google" id="ProtNLM"/>
    </source>
</evidence>
<dbReference type="EMBL" id="JRNU01000018">
    <property type="protein sequence ID" value="KGF52063.1"/>
    <property type="molecule type" value="Genomic_DNA"/>
</dbReference>
<keyword evidence="1" id="KW-0472">Membrane</keyword>
<evidence type="ECO:0000256" key="1">
    <source>
        <dbReference type="SAM" id="Phobius"/>
    </source>
</evidence>
<organism evidence="2 3">
    <name type="scientific">Prevotella amnii DNF00058</name>
    <dbReference type="NCBI Taxonomy" id="1401066"/>
    <lineage>
        <taxon>Bacteria</taxon>
        <taxon>Pseudomonadati</taxon>
        <taxon>Bacteroidota</taxon>
        <taxon>Bacteroidia</taxon>
        <taxon>Bacteroidales</taxon>
        <taxon>Prevotellaceae</taxon>
        <taxon>Prevotella</taxon>
    </lineage>
</organism>
<reference evidence="2 3" key="1">
    <citation type="submission" date="2014-07" db="EMBL/GenBank/DDBJ databases">
        <authorList>
            <person name="McCorrison J."/>
            <person name="Sanka R."/>
            <person name="Torralba M."/>
            <person name="Gillis M."/>
            <person name="Haft D.H."/>
            <person name="Methe B."/>
            <person name="Sutton G."/>
            <person name="Nelson K.E."/>
        </authorList>
    </citation>
    <scope>NUCLEOTIDE SEQUENCE [LARGE SCALE GENOMIC DNA]</scope>
    <source>
        <strain evidence="2 3">DNF00058</strain>
    </source>
</reference>
<proteinExistence type="predicted"/>
<protein>
    <recommendedName>
        <fullName evidence="4">YbbR-like domain-containing protein</fullName>
    </recommendedName>
</protein>
<comment type="caution">
    <text evidence="2">The sequence shown here is derived from an EMBL/GenBank/DDBJ whole genome shotgun (WGS) entry which is preliminary data.</text>
</comment>
<dbReference type="PANTHER" id="PTHR37804:SF1">
    <property type="entry name" value="CDAA REGULATORY PROTEIN CDAR"/>
    <property type="match status" value="1"/>
</dbReference>
<feature type="transmembrane region" description="Helical" evidence="1">
    <location>
        <begin position="21"/>
        <end position="42"/>
    </location>
</feature>
<dbReference type="Gene3D" id="2.170.120.40">
    <property type="entry name" value="YbbR-like domain"/>
    <property type="match status" value="1"/>
</dbReference>
<keyword evidence="1" id="KW-0812">Transmembrane</keyword>
<dbReference type="AlphaFoldDB" id="A0A096AY96"/>
<gene>
    <name evidence="2" type="ORF">HMPREF9302_05220</name>
</gene>
<dbReference type="Pfam" id="PF07949">
    <property type="entry name" value="YbbR"/>
    <property type="match status" value="1"/>
</dbReference>
<dbReference type="Proteomes" id="UP000029614">
    <property type="component" value="Unassembled WGS sequence"/>
</dbReference>
<evidence type="ECO:0000313" key="2">
    <source>
        <dbReference type="EMBL" id="KGF52063.1"/>
    </source>
</evidence>
<accession>A0A096AY96</accession>
<dbReference type="OrthoDB" id="1115707at2"/>
<keyword evidence="3" id="KW-1185">Reference proteome</keyword>
<dbReference type="RefSeq" id="WP_036855348.1">
    <property type="nucleotide sequence ID" value="NZ_JRNU01000018.1"/>
</dbReference>
<sequence length="336" mass="38441">MMSIRLIFTLDTARNFLLKIFSKEFLVFLFFLFLSGAFWLMMTLNETYESELTVNMKLIDIPKNVVITEDPDTIVRFTVRDKGFVIAAYEFTKVLKPVLVSFRLYNDDRGHGTVSLVDIQRQIQNQLNKGTRIVSLKVDNLSFTYNYGLHKRVPVKFLGYVASNGSYNISHTLFTPDMVTVYADKATLDSIKSVYTEKQYITKLTETKDVDVNLRKIARAKCIPNKVRMKITPDVLTEETVSVPIEAINIPKDKVLRTFPGKVNVRFIVGAFRLQSMPRNSETKELLPTGFKVVADYSKLVEGHSDKCRIYIAASPTDIRNVQLTTTSVDYVIEQR</sequence>